<name>T1GIG0_MEGSC</name>
<dbReference type="Gene3D" id="2.60.120.200">
    <property type="match status" value="1"/>
</dbReference>
<dbReference type="FunFam" id="2.10.25.10:FF:000592">
    <property type="entry name" value="Cadherin-related tumor suppressor"/>
    <property type="match status" value="1"/>
</dbReference>
<dbReference type="PROSITE" id="PS50025">
    <property type="entry name" value="LAM_G_DOMAIN"/>
    <property type="match status" value="1"/>
</dbReference>
<organism evidence="7 8">
    <name type="scientific">Megaselia scalaris</name>
    <name type="common">Humpbacked fly</name>
    <name type="synonym">Phora scalaris</name>
    <dbReference type="NCBI Taxonomy" id="36166"/>
    <lineage>
        <taxon>Eukaryota</taxon>
        <taxon>Metazoa</taxon>
        <taxon>Ecdysozoa</taxon>
        <taxon>Arthropoda</taxon>
        <taxon>Hexapoda</taxon>
        <taxon>Insecta</taxon>
        <taxon>Pterygota</taxon>
        <taxon>Neoptera</taxon>
        <taxon>Endopterygota</taxon>
        <taxon>Diptera</taxon>
        <taxon>Brachycera</taxon>
        <taxon>Muscomorpha</taxon>
        <taxon>Platypezoidea</taxon>
        <taxon>Phoridae</taxon>
        <taxon>Megaseliini</taxon>
        <taxon>Megaselia</taxon>
    </lineage>
</organism>
<dbReference type="HOGENOM" id="CLU_814542_0_0_1"/>
<keyword evidence="3 4" id="KW-1015">Disulfide bond</keyword>
<keyword evidence="1 4" id="KW-0245">EGF-like domain</keyword>
<evidence type="ECO:0000256" key="2">
    <source>
        <dbReference type="ARBA" id="ARBA00022737"/>
    </source>
</evidence>
<dbReference type="Pfam" id="PF00054">
    <property type="entry name" value="Laminin_G_1"/>
    <property type="match status" value="1"/>
</dbReference>
<dbReference type="GO" id="GO:0048513">
    <property type="term" value="P:animal organ development"/>
    <property type="evidence" value="ECO:0007669"/>
    <property type="project" value="UniProtKB-ARBA"/>
</dbReference>
<dbReference type="PANTHER" id="PTHR24049">
    <property type="entry name" value="CRUMBS FAMILY MEMBER"/>
    <property type="match status" value="1"/>
</dbReference>
<feature type="domain" description="Laminin G" evidence="5">
    <location>
        <begin position="201"/>
        <end position="341"/>
    </location>
</feature>
<dbReference type="PROSITE" id="PS50026">
    <property type="entry name" value="EGF_3"/>
    <property type="match status" value="3"/>
</dbReference>
<evidence type="ECO:0000259" key="6">
    <source>
        <dbReference type="PROSITE" id="PS50026"/>
    </source>
</evidence>
<feature type="disulfide bond" evidence="4">
    <location>
        <begin position="190"/>
        <end position="199"/>
    </location>
</feature>
<dbReference type="SMART" id="SM00179">
    <property type="entry name" value="EGF_CA"/>
    <property type="match status" value="3"/>
</dbReference>
<dbReference type="OMA" id="CFCSANF"/>
<dbReference type="FunFam" id="2.10.25.10:FF:000594">
    <property type="entry name" value="cadherin-related tumor suppressor"/>
    <property type="match status" value="1"/>
</dbReference>
<dbReference type="Gene3D" id="2.10.25.10">
    <property type="entry name" value="Laminin"/>
    <property type="match status" value="4"/>
</dbReference>
<feature type="domain" description="EGF-like" evidence="6">
    <location>
        <begin position="124"/>
        <end position="162"/>
    </location>
</feature>
<dbReference type="GO" id="GO:0009653">
    <property type="term" value="P:anatomical structure morphogenesis"/>
    <property type="evidence" value="ECO:0007669"/>
    <property type="project" value="UniProtKB-ARBA"/>
</dbReference>
<dbReference type="PROSITE" id="PS01186">
    <property type="entry name" value="EGF_2"/>
    <property type="match status" value="2"/>
</dbReference>
<dbReference type="InterPro" id="IPR051022">
    <property type="entry name" value="Notch_Cell-Fate_Det"/>
</dbReference>
<dbReference type="InterPro" id="IPR013320">
    <property type="entry name" value="ConA-like_dom_sf"/>
</dbReference>
<keyword evidence="2" id="KW-0677">Repeat</keyword>
<feature type="disulfide bond" evidence="4">
    <location>
        <begin position="111"/>
        <end position="120"/>
    </location>
</feature>
<dbReference type="CDD" id="cd00054">
    <property type="entry name" value="EGF_CA"/>
    <property type="match status" value="3"/>
</dbReference>
<dbReference type="STRING" id="36166.T1GIG0"/>
<dbReference type="InterPro" id="IPR001791">
    <property type="entry name" value="Laminin_G"/>
</dbReference>
<feature type="domain" description="EGF-like" evidence="6">
    <location>
        <begin position="85"/>
        <end position="121"/>
    </location>
</feature>
<dbReference type="InterPro" id="IPR001881">
    <property type="entry name" value="EGF-like_Ca-bd_dom"/>
</dbReference>
<proteinExistence type="predicted"/>
<dbReference type="EnsemblMetazoa" id="MESCA003238-RA">
    <property type="protein sequence ID" value="MESCA003238-PA"/>
    <property type="gene ID" value="MESCA003238"/>
</dbReference>
<evidence type="ECO:0000256" key="4">
    <source>
        <dbReference type="PROSITE-ProRule" id="PRU00076"/>
    </source>
</evidence>
<dbReference type="PROSITE" id="PS00022">
    <property type="entry name" value="EGF_1"/>
    <property type="match status" value="4"/>
</dbReference>
<dbReference type="GO" id="GO:0005509">
    <property type="term" value="F:calcium ion binding"/>
    <property type="evidence" value="ECO:0007669"/>
    <property type="project" value="InterPro"/>
</dbReference>
<dbReference type="InterPro" id="IPR000742">
    <property type="entry name" value="EGF"/>
</dbReference>
<reference evidence="8" key="1">
    <citation type="submission" date="2013-02" db="EMBL/GenBank/DDBJ databases">
        <authorList>
            <person name="Hughes D."/>
        </authorList>
    </citation>
    <scope>NUCLEOTIDE SEQUENCE</scope>
    <source>
        <strain>Durham</strain>
        <strain evidence="8">NC isolate 2 -- Noor lab</strain>
    </source>
</reference>
<evidence type="ECO:0000313" key="7">
    <source>
        <dbReference type="EnsemblMetazoa" id="MESCA003238-PA"/>
    </source>
</evidence>
<evidence type="ECO:0008006" key="9">
    <source>
        <dbReference type="Google" id="ProtNLM"/>
    </source>
</evidence>
<feature type="domain" description="EGF-like" evidence="6">
    <location>
        <begin position="164"/>
        <end position="200"/>
    </location>
</feature>
<evidence type="ECO:0000256" key="3">
    <source>
        <dbReference type="ARBA" id="ARBA00023157"/>
    </source>
</evidence>
<evidence type="ECO:0000256" key="1">
    <source>
        <dbReference type="ARBA" id="ARBA00022536"/>
    </source>
</evidence>
<feature type="disulfide bond" evidence="4">
    <location>
        <begin position="152"/>
        <end position="161"/>
    </location>
</feature>
<comment type="caution">
    <text evidence="4">Lacks conserved residue(s) required for the propagation of feature annotation.</text>
</comment>
<dbReference type="Pfam" id="PF00008">
    <property type="entry name" value="EGF"/>
    <property type="match status" value="3"/>
</dbReference>
<protein>
    <recommendedName>
        <fullName evidence="9">EGF-like domain-containing protein</fullName>
    </recommendedName>
</protein>
<dbReference type="EMBL" id="CAQQ02028604">
    <property type="status" value="NOT_ANNOTATED_CDS"/>
    <property type="molecule type" value="Genomic_DNA"/>
</dbReference>
<dbReference type="AlphaFoldDB" id="T1GIG0"/>
<evidence type="ECO:0000313" key="8">
    <source>
        <dbReference type="Proteomes" id="UP000015102"/>
    </source>
</evidence>
<dbReference type="SUPFAM" id="SSF57196">
    <property type="entry name" value="EGF/Laminin"/>
    <property type="match status" value="2"/>
</dbReference>
<reference evidence="7" key="2">
    <citation type="submission" date="2015-06" db="UniProtKB">
        <authorList>
            <consortium name="EnsemblMetazoa"/>
        </authorList>
    </citation>
    <scope>IDENTIFICATION</scope>
</reference>
<dbReference type="CDD" id="cd00110">
    <property type="entry name" value="LamG"/>
    <property type="match status" value="1"/>
</dbReference>
<dbReference type="SUPFAM" id="SSF49899">
    <property type="entry name" value="Concanavalin A-like lectins/glucanases"/>
    <property type="match status" value="1"/>
</dbReference>
<evidence type="ECO:0000259" key="5">
    <source>
        <dbReference type="PROSITE" id="PS50025"/>
    </source>
</evidence>
<sequence length="341" mass="37283">MSRKNMAINKLLQTGDKQVIVGYSPCSQLNVCSNGGVCHEDFYVDVDMKLSIIESESLIITSPYVQHRAICKCSDGYTGNNCEKRQDPCSPNPCKAEGLCRRFGHDFQCQCPPHREGKICQLEKEDVCLGNPCKNGGSCRESPDGSSFFCLCRPGYRGNQCEHIADSCRPNPCLHDGICISATPGYKCSCVGGRYGRHCEKTTYGFQELSFMSFPPLDAATNDISIVFATTKPDALLLYNYGVQTGGRSDFVAIELLKGRAYFSFGGARTAITTIVVGGGGSNNQLESISNGKWHKITATRNGKVMSLSVSKCIENEMFVRNADLGIVHAMLKTLVQLDWA</sequence>
<dbReference type="SMART" id="SM00181">
    <property type="entry name" value="EGF"/>
    <property type="match status" value="4"/>
</dbReference>
<dbReference type="GO" id="GO:0030154">
    <property type="term" value="P:cell differentiation"/>
    <property type="evidence" value="ECO:0007669"/>
    <property type="project" value="UniProtKB-ARBA"/>
</dbReference>
<feature type="disulfide bond" evidence="4">
    <location>
        <begin position="133"/>
        <end position="150"/>
    </location>
</feature>
<dbReference type="Proteomes" id="UP000015102">
    <property type="component" value="Unassembled WGS sequence"/>
</dbReference>
<accession>T1GIG0</accession>
<keyword evidence="8" id="KW-1185">Reference proteome</keyword>